<dbReference type="AlphaFoldDB" id="A0A517P8Q1"/>
<comment type="cofactor">
    <cofactor evidence="12">
        <name>Mg(2+)</name>
        <dbReference type="ChEBI" id="CHEBI:18420"/>
    </cofactor>
    <text evidence="12">Requires a divalent cation, most likely magnesium in vivo, as an electrophilic catalyst to aid phosphoryl group transfer. It is the chelate of the metal and the nucleotide that is the actual substrate.</text>
</comment>
<evidence type="ECO:0000256" key="9">
    <source>
        <dbReference type="ARBA" id="ARBA00022842"/>
    </source>
</evidence>
<dbReference type="GO" id="GO:0005524">
    <property type="term" value="F:ATP binding"/>
    <property type="evidence" value="ECO:0007669"/>
    <property type="project" value="UniProtKB-UniRule"/>
</dbReference>
<comment type="subunit">
    <text evidence="12">Homodimer.</text>
</comment>
<keyword evidence="4 12" id="KW-0808">Transferase</keyword>
<name>A0A517P8Q1_9PLAN</name>
<dbReference type="CDD" id="cd01174">
    <property type="entry name" value="ribokinase"/>
    <property type="match status" value="1"/>
</dbReference>
<dbReference type="KEGG" id="acaf:CA12_18340"/>
<evidence type="ECO:0000313" key="14">
    <source>
        <dbReference type="EMBL" id="QDT15742.1"/>
    </source>
</evidence>
<evidence type="ECO:0000256" key="10">
    <source>
        <dbReference type="ARBA" id="ARBA00022958"/>
    </source>
</evidence>
<dbReference type="InterPro" id="IPR029056">
    <property type="entry name" value="Ribokinase-like"/>
</dbReference>
<evidence type="ECO:0000256" key="2">
    <source>
        <dbReference type="ARBA" id="ARBA00012035"/>
    </source>
</evidence>
<dbReference type="InterPro" id="IPR002173">
    <property type="entry name" value="Carboh/pur_kinase_PfkB_CS"/>
</dbReference>
<feature type="binding site" evidence="12">
    <location>
        <begin position="255"/>
        <end position="256"/>
    </location>
    <ligand>
        <name>ATP</name>
        <dbReference type="ChEBI" id="CHEBI:30616"/>
    </ligand>
</feature>
<evidence type="ECO:0000256" key="5">
    <source>
        <dbReference type="ARBA" id="ARBA00022723"/>
    </source>
</evidence>
<dbReference type="EC" id="2.7.1.15" evidence="2 12"/>
<dbReference type="NCBIfam" id="TIGR02152">
    <property type="entry name" value="D_ribokin_bact"/>
    <property type="match status" value="1"/>
</dbReference>
<dbReference type="InterPro" id="IPR002139">
    <property type="entry name" value="Ribo/fructo_kinase"/>
</dbReference>
<dbReference type="GO" id="GO:0019303">
    <property type="term" value="P:D-ribose catabolic process"/>
    <property type="evidence" value="ECO:0007669"/>
    <property type="project" value="UniProtKB-UniRule"/>
</dbReference>
<organism evidence="14 15">
    <name type="scientific">Alienimonas californiensis</name>
    <dbReference type="NCBI Taxonomy" id="2527989"/>
    <lineage>
        <taxon>Bacteria</taxon>
        <taxon>Pseudomonadati</taxon>
        <taxon>Planctomycetota</taxon>
        <taxon>Planctomycetia</taxon>
        <taxon>Planctomycetales</taxon>
        <taxon>Planctomycetaceae</taxon>
        <taxon>Alienimonas</taxon>
    </lineage>
</organism>
<dbReference type="PROSITE" id="PS00584">
    <property type="entry name" value="PFKB_KINASES_2"/>
    <property type="match status" value="1"/>
</dbReference>
<feature type="active site" description="Proton acceptor" evidence="12">
    <location>
        <position position="256"/>
    </location>
</feature>
<evidence type="ECO:0000256" key="8">
    <source>
        <dbReference type="ARBA" id="ARBA00022840"/>
    </source>
</evidence>
<dbReference type="GO" id="GO:0005829">
    <property type="term" value="C:cytosol"/>
    <property type="evidence" value="ECO:0007669"/>
    <property type="project" value="TreeGrafter"/>
</dbReference>
<feature type="domain" description="Carbohydrate kinase PfkB" evidence="13">
    <location>
        <begin position="7"/>
        <end position="297"/>
    </location>
</feature>
<feature type="binding site" evidence="12">
    <location>
        <position position="291"/>
    </location>
    <ligand>
        <name>K(+)</name>
        <dbReference type="ChEBI" id="CHEBI:29103"/>
    </ligand>
</feature>
<protein>
    <recommendedName>
        <fullName evidence="3 12">Ribokinase</fullName>
        <shortName evidence="12">RK</shortName>
        <ecNumber evidence="2 12">2.7.1.15</ecNumber>
    </recommendedName>
</protein>
<feature type="binding site" evidence="12">
    <location>
        <position position="188"/>
    </location>
    <ligand>
        <name>ATP</name>
        <dbReference type="ChEBI" id="CHEBI:30616"/>
    </ligand>
</feature>
<keyword evidence="15" id="KW-1185">Reference proteome</keyword>
<proteinExistence type="inferred from homology"/>
<evidence type="ECO:0000256" key="12">
    <source>
        <dbReference type="HAMAP-Rule" id="MF_01987"/>
    </source>
</evidence>
<dbReference type="PANTHER" id="PTHR10584:SF166">
    <property type="entry name" value="RIBOKINASE"/>
    <property type="match status" value="1"/>
</dbReference>
<comment type="function">
    <text evidence="12">Catalyzes the phosphorylation of ribose at O-5 in a reaction requiring ATP and magnesium. The resulting D-ribose-5-phosphate can then be used either for sythesis of nucleotides, histidine, and tryptophan, or as a component of the pentose phosphate pathway.</text>
</comment>
<accession>A0A517P8Q1</accession>
<dbReference type="GO" id="GO:0046872">
    <property type="term" value="F:metal ion binding"/>
    <property type="evidence" value="ECO:0007669"/>
    <property type="project" value="UniProtKB-KW"/>
</dbReference>
<feature type="binding site" evidence="12">
    <location>
        <position position="250"/>
    </location>
    <ligand>
        <name>K(+)</name>
        <dbReference type="ChEBI" id="CHEBI:29103"/>
    </ligand>
</feature>
<evidence type="ECO:0000256" key="3">
    <source>
        <dbReference type="ARBA" id="ARBA00016943"/>
    </source>
</evidence>
<dbReference type="InterPro" id="IPR011877">
    <property type="entry name" value="Ribokinase"/>
</dbReference>
<comment type="caution">
    <text evidence="12">Lacks conserved residue(s) required for the propagation of feature annotation.</text>
</comment>
<keyword evidence="5 12" id="KW-0479">Metal-binding</keyword>
<comment type="similarity">
    <text evidence="1">Belongs to the carbohydrate kinase pfkB family.</text>
</comment>
<evidence type="ECO:0000256" key="1">
    <source>
        <dbReference type="ARBA" id="ARBA00005380"/>
    </source>
</evidence>
<dbReference type="Gene3D" id="3.40.1190.20">
    <property type="match status" value="1"/>
</dbReference>
<comment type="catalytic activity">
    <reaction evidence="12">
        <text>D-ribose + ATP = D-ribose 5-phosphate + ADP + H(+)</text>
        <dbReference type="Rhea" id="RHEA:13697"/>
        <dbReference type="ChEBI" id="CHEBI:15378"/>
        <dbReference type="ChEBI" id="CHEBI:30616"/>
        <dbReference type="ChEBI" id="CHEBI:47013"/>
        <dbReference type="ChEBI" id="CHEBI:78346"/>
        <dbReference type="ChEBI" id="CHEBI:456216"/>
        <dbReference type="EC" id="2.7.1.15"/>
    </reaction>
</comment>
<dbReference type="PANTHER" id="PTHR10584">
    <property type="entry name" value="SUGAR KINASE"/>
    <property type="match status" value="1"/>
</dbReference>
<keyword evidence="12" id="KW-0963">Cytoplasm</keyword>
<feature type="binding site" evidence="12">
    <location>
        <position position="289"/>
    </location>
    <ligand>
        <name>K(+)</name>
        <dbReference type="ChEBI" id="CHEBI:29103"/>
    </ligand>
</feature>
<evidence type="ECO:0000256" key="7">
    <source>
        <dbReference type="ARBA" id="ARBA00022777"/>
    </source>
</evidence>
<feature type="binding site" evidence="12">
    <location>
        <position position="252"/>
    </location>
    <ligand>
        <name>K(+)</name>
        <dbReference type="ChEBI" id="CHEBI:29103"/>
    </ligand>
</feature>
<evidence type="ECO:0000256" key="11">
    <source>
        <dbReference type="ARBA" id="ARBA00023277"/>
    </source>
</evidence>
<keyword evidence="11 12" id="KW-0119">Carbohydrate metabolism</keyword>
<feature type="binding site" evidence="12">
    <location>
        <position position="295"/>
    </location>
    <ligand>
        <name>K(+)</name>
        <dbReference type="ChEBI" id="CHEBI:29103"/>
    </ligand>
</feature>
<dbReference type="EMBL" id="CP036265">
    <property type="protein sequence ID" value="QDT15742.1"/>
    <property type="molecule type" value="Genomic_DNA"/>
</dbReference>
<feature type="binding site" evidence="12">
    <location>
        <begin position="43"/>
        <end position="47"/>
    </location>
    <ligand>
        <name>substrate</name>
    </ligand>
</feature>
<feature type="binding site" evidence="12">
    <location>
        <position position="256"/>
    </location>
    <ligand>
        <name>substrate</name>
    </ligand>
</feature>
<keyword evidence="7 12" id="KW-0418">Kinase</keyword>
<keyword evidence="10 12" id="KW-0630">Potassium</keyword>
<feature type="binding site" evidence="12">
    <location>
        <position position="144"/>
    </location>
    <ligand>
        <name>substrate</name>
    </ligand>
</feature>
<keyword evidence="9 12" id="KW-0460">Magnesium</keyword>
<dbReference type="InterPro" id="IPR011611">
    <property type="entry name" value="PfkB_dom"/>
</dbReference>
<dbReference type="Pfam" id="PF00294">
    <property type="entry name" value="PfkB"/>
    <property type="match status" value="1"/>
</dbReference>
<feature type="binding site" evidence="12">
    <location>
        <position position="286"/>
    </location>
    <ligand>
        <name>K(+)</name>
        <dbReference type="ChEBI" id="CHEBI:29103"/>
    </ligand>
</feature>
<comment type="subcellular location">
    <subcellularLocation>
        <location evidence="12">Cytoplasm</location>
    </subcellularLocation>
</comment>
<keyword evidence="8 12" id="KW-0067">ATP-binding</keyword>
<evidence type="ECO:0000313" key="15">
    <source>
        <dbReference type="Proteomes" id="UP000318741"/>
    </source>
</evidence>
<dbReference type="Proteomes" id="UP000318741">
    <property type="component" value="Chromosome"/>
</dbReference>
<dbReference type="HAMAP" id="MF_01987">
    <property type="entry name" value="Ribokinase"/>
    <property type="match status" value="1"/>
</dbReference>
<comment type="similarity">
    <text evidence="12">Belongs to the carbohydrate kinase PfkB family. Ribokinase subfamily.</text>
</comment>
<dbReference type="GO" id="GO:0004747">
    <property type="term" value="F:ribokinase activity"/>
    <property type="evidence" value="ECO:0007669"/>
    <property type="project" value="UniProtKB-UniRule"/>
</dbReference>
<keyword evidence="6 12" id="KW-0547">Nucleotide-binding</keyword>
<dbReference type="UniPathway" id="UPA00916">
    <property type="reaction ID" value="UER00889"/>
</dbReference>
<evidence type="ECO:0000256" key="6">
    <source>
        <dbReference type="ARBA" id="ARBA00022741"/>
    </source>
</evidence>
<dbReference type="RefSeq" id="WP_145358649.1">
    <property type="nucleotide sequence ID" value="NZ_CP036265.1"/>
</dbReference>
<feature type="binding site" evidence="12">
    <location>
        <position position="280"/>
    </location>
    <ligand>
        <name>ATP</name>
        <dbReference type="ChEBI" id="CHEBI:30616"/>
    </ligand>
</feature>
<dbReference type="PRINTS" id="PR00990">
    <property type="entry name" value="RIBOKINASE"/>
</dbReference>
<comment type="activity regulation">
    <text evidence="12">Activated by a monovalent cation that binds near, but not in, the active site. The most likely occupant of the site in vivo is potassium. Ion binding induces a conformational change that may alter substrate affinity.</text>
</comment>
<evidence type="ECO:0000259" key="13">
    <source>
        <dbReference type="Pfam" id="PF00294"/>
    </source>
</evidence>
<gene>
    <name evidence="14" type="primary">rbsK_1</name>
    <name evidence="12" type="synonym">rbsK</name>
    <name evidence="14" type="ORF">CA12_18340</name>
</gene>
<feature type="binding site" evidence="12">
    <location>
        <begin position="224"/>
        <end position="229"/>
    </location>
    <ligand>
        <name>ATP</name>
        <dbReference type="ChEBI" id="CHEBI:30616"/>
    </ligand>
</feature>
<dbReference type="OrthoDB" id="9775849at2"/>
<comment type="pathway">
    <text evidence="12">Carbohydrate metabolism; D-ribose degradation; D-ribose 5-phosphate from beta-D-ribopyranose: step 2/2.</text>
</comment>
<sequence>MSPAAPRVVVLGSLNTDLVVRCAELPAPGQTVAGRSVAEFGGGKGANQAVAAALAGGDVAMVGAVGEDAASGRLVDGLVRRGVDCGAVVRRAGTRGGTAVITVDDRGQNSIVVVPGANGTVGPADVAAAEATIAAADVLLVQLEIPVDAVLAGVAAAKRAGVRVIFDPAPAVAGLPDELFAVDLLCPNETEAAILSGLPVKSPEDAERAADRLRERGATRVAVTLGDAGTLLCDAAGARLIPPFPVIAVDTTAAGDAFAGALAVRWAATDDLDAAVRFANAAGALAASAAGAQDSMATAADIHALMADR</sequence>
<dbReference type="SUPFAM" id="SSF53613">
    <property type="entry name" value="Ribokinase-like"/>
    <property type="match status" value="1"/>
</dbReference>
<reference evidence="14 15" key="1">
    <citation type="submission" date="2019-02" db="EMBL/GenBank/DDBJ databases">
        <title>Deep-cultivation of Planctomycetes and their phenomic and genomic characterization uncovers novel biology.</title>
        <authorList>
            <person name="Wiegand S."/>
            <person name="Jogler M."/>
            <person name="Boedeker C."/>
            <person name="Pinto D."/>
            <person name="Vollmers J."/>
            <person name="Rivas-Marin E."/>
            <person name="Kohn T."/>
            <person name="Peeters S.H."/>
            <person name="Heuer A."/>
            <person name="Rast P."/>
            <person name="Oberbeckmann S."/>
            <person name="Bunk B."/>
            <person name="Jeske O."/>
            <person name="Meyerdierks A."/>
            <person name="Storesund J.E."/>
            <person name="Kallscheuer N."/>
            <person name="Luecker S."/>
            <person name="Lage O.M."/>
            <person name="Pohl T."/>
            <person name="Merkel B.J."/>
            <person name="Hornburger P."/>
            <person name="Mueller R.-W."/>
            <person name="Bruemmer F."/>
            <person name="Labrenz M."/>
            <person name="Spormann A.M."/>
            <person name="Op den Camp H."/>
            <person name="Overmann J."/>
            <person name="Amann R."/>
            <person name="Jetten M.S.M."/>
            <person name="Mascher T."/>
            <person name="Medema M.H."/>
            <person name="Devos D.P."/>
            <person name="Kaster A.-K."/>
            <person name="Ovreas L."/>
            <person name="Rohde M."/>
            <person name="Galperin M.Y."/>
            <person name="Jogler C."/>
        </authorList>
    </citation>
    <scope>NUCLEOTIDE SEQUENCE [LARGE SCALE GENOMIC DNA]</scope>
    <source>
        <strain evidence="14 15">CA12</strain>
    </source>
</reference>
<feature type="binding site" evidence="12">
    <location>
        <begin position="15"/>
        <end position="17"/>
    </location>
    <ligand>
        <name>substrate</name>
    </ligand>
</feature>
<evidence type="ECO:0000256" key="4">
    <source>
        <dbReference type="ARBA" id="ARBA00022679"/>
    </source>
</evidence>